<evidence type="ECO:0000256" key="1">
    <source>
        <dbReference type="SAM" id="Phobius"/>
    </source>
</evidence>
<evidence type="ECO:0000313" key="3">
    <source>
        <dbReference type="WBParaSite" id="ACRNAN_Path_1345.g5287.t1"/>
    </source>
</evidence>
<feature type="transmembrane region" description="Helical" evidence="1">
    <location>
        <begin position="65"/>
        <end position="86"/>
    </location>
</feature>
<accession>A0A914BZC7</accession>
<protein>
    <submittedName>
        <fullName evidence="3">Uncharacterized protein</fullName>
    </submittedName>
</protein>
<keyword evidence="1" id="KW-1133">Transmembrane helix</keyword>
<keyword evidence="2" id="KW-1185">Reference proteome</keyword>
<dbReference type="Proteomes" id="UP000887540">
    <property type="component" value="Unplaced"/>
</dbReference>
<proteinExistence type="predicted"/>
<keyword evidence="1" id="KW-0812">Transmembrane</keyword>
<feature type="transmembrane region" description="Helical" evidence="1">
    <location>
        <begin position="31"/>
        <end position="53"/>
    </location>
</feature>
<dbReference type="WBParaSite" id="ACRNAN_Path_1345.g5287.t1">
    <property type="protein sequence ID" value="ACRNAN_Path_1345.g5287.t1"/>
    <property type="gene ID" value="ACRNAN_Path_1345.g5287"/>
</dbReference>
<reference evidence="3" key="1">
    <citation type="submission" date="2022-11" db="UniProtKB">
        <authorList>
            <consortium name="WormBaseParasite"/>
        </authorList>
    </citation>
    <scope>IDENTIFICATION</scope>
</reference>
<feature type="transmembrane region" description="Helical" evidence="1">
    <location>
        <begin position="98"/>
        <end position="119"/>
    </location>
</feature>
<organism evidence="2 3">
    <name type="scientific">Acrobeloides nanus</name>
    <dbReference type="NCBI Taxonomy" id="290746"/>
    <lineage>
        <taxon>Eukaryota</taxon>
        <taxon>Metazoa</taxon>
        <taxon>Ecdysozoa</taxon>
        <taxon>Nematoda</taxon>
        <taxon>Chromadorea</taxon>
        <taxon>Rhabditida</taxon>
        <taxon>Tylenchina</taxon>
        <taxon>Cephalobomorpha</taxon>
        <taxon>Cephaloboidea</taxon>
        <taxon>Cephalobidae</taxon>
        <taxon>Acrobeloides</taxon>
    </lineage>
</organism>
<dbReference type="AlphaFoldDB" id="A0A914BZC7"/>
<feature type="transmembrane region" description="Helical" evidence="1">
    <location>
        <begin position="131"/>
        <end position="154"/>
    </location>
</feature>
<name>A0A914BZC7_9BILA</name>
<keyword evidence="1" id="KW-0472">Membrane</keyword>
<evidence type="ECO:0000313" key="2">
    <source>
        <dbReference type="Proteomes" id="UP000887540"/>
    </source>
</evidence>
<sequence>METLTSSHQAQGYRRIDEDDDNSRSIRRFQFCNWCFFSVLNIINTTIYLAGFYLAVHLSDRLERFYLIGMLALALVYAVAECAWLGCTMGNMKEGYMFSKGCSIVTVALFTSLIIILAIMEQITIDQKFYIGISLLVIGMTFECIITMCSICFAETYRNMQLQRRATILDDTETMVEPLRGFSNPHYAQMQGQPGPYNPYPTEYYTPHMHAHQPMNPRVMVPAEVHAYNPATGMPIGIDHGQNVHVETRSVP</sequence>